<accession>A0A4D7C267</accession>
<dbReference type="PANTHER" id="PTHR45953:SF1">
    <property type="entry name" value="IDURONATE 2-SULFATASE"/>
    <property type="match status" value="1"/>
</dbReference>
<evidence type="ECO:0000259" key="4">
    <source>
        <dbReference type="Pfam" id="PF00884"/>
    </source>
</evidence>
<dbReference type="InterPro" id="IPR001343">
    <property type="entry name" value="Hemolysn_Ca-bd"/>
</dbReference>
<keyword evidence="2" id="KW-0378">Hydrolase</keyword>
<evidence type="ECO:0000256" key="2">
    <source>
        <dbReference type="ARBA" id="ARBA00022801"/>
    </source>
</evidence>
<keyword evidence="1" id="KW-0479">Metal-binding</keyword>
<dbReference type="InterPro" id="IPR011049">
    <property type="entry name" value="Serralysin-like_metalloprot_C"/>
</dbReference>
<feature type="region of interest" description="Disordered" evidence="3">
    <location>
        <begin position="652"/>
        <end position="675"/>
    </location>
</feature>
<dbReference type="SUPFAM" id="SSF53649">
    <property type="entry name" value="Alkaline phosphatase-like"/>
    <property type="match status" value="1"/>
</dbReference>
<dbReference type="Pfam" id="PF00353">
    <property type="entry name" value="HemolysinCabind"/>
    <property type="match status" value="5"/>
</dbReference>
<dbReference type="InterPro" id="IPR017850">
    <property type="entry name" value="Alkaline_phosphatase_core_sf"/>
</dbReference>
<dbReference type="KEGG" id="hgn:E6W36_10345"/>
<keyword evidence="6" id="KW-1185">Reference proteome</keyword>
<dbReference type="Gene3D" id="2.150.10.10">
    <property type="entry name" value="Serralysin-like metalloprotease, C-terminal"/>
    <property type="match status" value="4"/>
</dbReference>
<protein>
    <recommendedName>
        <fullName evidence="4">Sulfatase N-terminal domain-containing protein</fullName>
    </recommendedName>
</protein>
<dbReference type="Pfam" id="PF00884">
    <property type="entry name" value="Sulfatase"/>
    <property type="match status" value="1"/>
</dbReference>
<evidence type="ECO:0000256" key="1">
    <source>
        <dbReference type="ARBA" id="ARBA00022723"/>
    </source>
</evidence>
<dbReference type="AlphaFoldDB" id="A0A4D7C267"/>
<dbReference type="EMBL" id="CP039704">
    <property type="protein sequence ID" value="QCI79794.1"/>
    <property type="molecule type" value="Genomic_DNA"/>
</dbReference>
<dbReference type="PRINTS" id="PR00313">
    <property type="entry name" value="CABNDNGRPT"/>
</dbReference>
<sequence>MPQEYFDLYPRDAIALPFTLQGDVNDLPPFVRAILSDDFQNRVIAADAWQDVLQGYFASISFADAQLGRLLDAIEASGHSDDTTIIAWSDHGYHLGDKDTWHKFTLWDEAGRAPLIIAQPNDPNAGQVVSQVVELVDIAPTIYDLLDVDAPVPLSGRSLVPFLENPGLADDGVAVTSMYGSVSIRTNDYRYTLYEDGGAELYDIRQDPNEWTNLAGSPALVPVEGQLHARLIAELHEDGWVIAAPNTGTATGDDGDNTLVLQGENQTAIGRKGDDVYFLGRPNSFIFELPDEGRDTVYVTADYTLPNNIENASAKTGYGRINLTGNSLDNELVGSPANDSLLGLDGNDLIDANGGNDTIVGGTGNDTLYGRDGTDFLDGGDGDDYLEGGSGVDTVTYADAGAGIRATLLSNQQQNTLGSGLDTLRFVENLIGSAFNDNFTGANGVNRLSGGAGDDSLSGQGGNDTLYGGDGADTLDGGDGDDRLIGGAGADDFIGGNGVDTVDYDERDDGIAETLGVQADLRTPANNTNAAAGDTYSGVENLSGTAARDVLYGDAGNNRLDGRAGDDRLAGDSGDDVLVGCAGADTLLGGNNTDTLFGGEGRDALDGGGSNDTLYGGLDGDVLNGGAGVDTADYLYLDEGVLDPYGVRALLRDPGRNTGPPSGTPISPSRTSRAPTMRTCSAGMPAIMSSPGAAATTGWKAMPATTPCSGVRARICWLAGQGTTSWKAGPATTVSTVAATSTWRASAGRSRITA</sequence>
<dbReference type="Proteomes" id="UP000298714">
    <property type="component" value="Chromosome"/>
</dbReference>
<dbReference type="Gene3D" id="3.40.720.10">
    <property type="entry name" value="Alkaline Phosphatase, subunit A"/>
    <property type="match status" value="1"/>
</dbReference>
<dbReference type="GO" id="GO:0005509">
    <property type="term" value="F:calcium ion binding"/>
    <property type="evidence" value="ECO:0007669"/>
    <property type="project" value="InterPro"/>
</dbReference>
<evidence type="ECO:0000256" key="3">
    <source>
        <dbReference type="SAM" id="MobiDB-lite"/>
    </source>
</evidence>
<organism evidence="5 6">
    <name type="scientific">Hankyongella ginsenosidimutans</name>
    <dbReference type="NCBI Taxonomy" id="1763828"/>
    <lineage>
        <taxon>Bacteria</taxon>
        <taxon>Pseudomonadati</taxon>
        <taxon>Pseudomonadota</taxon>
        <taxon>Alphaproteobacteria</taxon>
        <taxon>Sphingomonadales</taxon>
        <taxon>Sphingomonadaceae</taxon>
        <taxon>Hankyongella</taxon>
    </lineage>
</organism>
<name>A0A4D7C267_9SPHN</name>
<feature type="domain" description="Sulfatase N-terminal" evidence="4">
    <location>
        <begin position="49"/>
        <end position="148"/>
    </location>
</feature>
<dbReference type="InterPro" id="IPR018511">
    <property type="entry name" value="Hemolysin-typ_Ca-bd_CS"/>
</dbReference>
<dbReference type="GO" id="GO:0005737">
    <property type="term" value="C:cytoplasm"/>
    <property type="evidence" value="ECO:0007669"/>
    <property type="project" value="TreeGrafter"/>
</dbReference>
<dbReference type="InterPro" id="IPR000917">
    <property type="entry name" value="Sulfatase_N"/>
</dbReference>
<dbReference type="SUPFAM" id="SSF51120">
    <property type="entry name" value="beta-Roll"/>
    <property type="match status" value="3"/>
</dbReference>
<proteinExistence type="predicted"/>
<gene>
    <name evidence="5" type="ORF">E6W36_10345</name>
</gene>
<dbReference type="GO" id="GO:0008484">
    <property type="term" value="F:sulfuric ester hydrolase activity"/>
    <property type="evidence" value="ECO:0007669"/>
    <property type="project" value="TreeGrafter"/>
</dbReference>
<reference evidence="6" key="1">
    <citation type="submission" date="2019-04" db="EMBL/GenBank/DDBJ databases">
        <title>Complete genome sequence of Sphingomonas sp. W1-2-3.</title>
        <authorList>
            <person name="Im W.T."/>
        </authorList>
    </citation>
    <scope>NUCLEOTIDE SEQUENCE [LARGE SCALE GENOMIC DNA]</scope>
    <source>
        <strain evidence="6">W1-2-3</strain>
    </source>
</reference>
<evidence type="ECO:0000313" key="5">
    <source>
        <dbReference type="EMBL" id="QCI79794.1"/>
    </source>
</evidence>
<dbReference type="PROSITE" id="PS00330">
    <property type="entry name" value="HEMOLYSIN_CALCIUM"/>
    <property type="match status" value="7"/>
</dbReference>
<feature type="compositionally biased region" description="Low complexity" evidence="3">
    <location>
        <begin position="658"/>
        <end position="673"/>
    </location>
</feature>
<evidence type="ECO:0000313" key="6">
    <source>
        <dbReference type="Proteomes" id="UP000298714"/>
    </source>
</evidence>
<dbReference type="PANTHER" id="PTHR45953">
    <property type="entry name" value="IDURONATE 2-SULFATASE"/>
    <property type="match status" value="1"/>
</dbReference>